<dbReference type="Gene3D" id="3.10.290.30">
    <property type="entry name" value="MM3350-like"/>
    <property type="match status" value="1"/>
</dbReference>
<organism evidence="2 3">
    <name type="scientific">Candidatus Kaiserbacteria bacterium RIFCSPLOWO2_01_FULL_54_24</name>
    <dbReference type="NCBI Taxonomy" id="1798515"/>
    <lineage>
        <taxon>Bacteria</taxon>
        <taxon>Candidatus Kaiseribacteriota</taxon>
    </lineage>
</organism>
<evidence type="ECO:0000259" key="1">
    <source>
        <dbReference type="Pfam" id="PF07929"/>
    </source>
</evidence>
<accession>A0A1F6ETB5</accession>
<dbReference type="InterPro" id="IPR024047">
    <property type="entry name" value="MM3350-like_sf"/>
</dbReference>
<dbReference type="EMBL" id="MFMC01000034">
    <property type="protein sequence ID" value="OGG76871.1"/>
    <property type="molecule type" value="Genomic_DNA"/>
</dbReference>
<sequence>MGEKGEIYQLKVTLEDTHIPIWRMLLISGDATFADFHDAIQIAFGWTNSHLHHFVVSTPTMQRFYIQSERMPSDFAPASPELLMSEEKTRLKEVLPGMVQKCEYEYDFGDGWSHAVEFEKVVPREKGQQYPACIDGENAAPPDDCGGTGGYEDLCKTLANPKSEDYEDMLEWLGLAKGKDFDPHTFDLKSINRALKKLL</sequence>
<dbReference type="InterPro" id="IPR012912">
    <property type="entry name" value="Plasmid_pRiA4b_Orf3-like"/>
</dbReference>
<dbReference type="Proteomes" id="UP000177215">
    <property type="component" value="Unassembled WGS sequence"/>
</dbReference>
<proteinExistence type="predicted"/>
<protein>
    <recommendedName>
        <fullName evidence="1">Plasmid pRiA4b Orf3-like domain-containing protein</fullName>
    </recommendedName>
</protein>
<comment type="caution">
    <text evidence="2">The sequence shown here is derived from an EMBL/GenBank/DDBJ whole genome shotgun (WGS) entry which is preliminary data.</text>
</comment>
<dbReference type="AlphaFoldDB" id="A0A1F6ETB5"/>
<gene>
    <name evidence="2" type="ORF">A3B35_00245</name>
</gene>
<name>A0A1F6ETB5_9BACT</name>
<dbReference type="PANTHER" id="PTHR41878:SF1">
    <property type="entry name" value="TNPR PROTEIN"/>
    <property type="match status" value="1"/>
</dbReference>
<reference evidence="2 3" key="1">
    <citation type="journal article" date="2016" name="Nat. Commun.">
        <title>Thousands of microbial genomes shed light on interconnected biogeochemical processes in an aquifer system.</title>
        <authorList>
            <person name="Anantharaman K."/>
            <person name="Brown C.T."/>
            <person name="Hug L.A."/>
            <person name="Sharon I."/>
            <person name="Castelle C.J."/>
            <person name="Probst A.J."/>
            <person name="Thomas B.C."/>
            <person name="Singh A."/>
            <person name="Wilkins M.J."/>
            <person name="Karaoz U."/>
            <person name="Brodie E.L."/>
            <person name="Williams K.H."/>
            <person name="Hubbard S.S."/>
            <person name="Banfield J.F."/>
        </authorList>
    </citation>
    <scope>NUCLEOTIDE SEQUENCE [LARGE SCALE GENOMIC DNA]</scope>
</reference>
<evidence type="ECO:0000313" key="3">
    <source>
        <dbReference type="Proteomes" id="UP000177215"/>
    </source>
</evidence>
<dbReference type="Pfam" id="PF07929">
    <property type="entry name" value="PRiA4_ORF3"/>
    <property type="match status" value="1"/>
</dbReference>
<feature type="domain" description="Plasmid pRiA4b Orf3-like" evidence="1">
    <location>
        <begin position="7"/>
        <end position="189"/>
    </location>
</feature>
<dbReference type="SUPFAM" id="SSF159941">
    <property type="entry name" value="MM3350-like"/>
    <property type="match status" value="1"/>
</dbReference>
<evidence type="ECO:0000313" key="2">
    <source>
        <dbReference type="EMBL" id="OGG76871.1"/>
    </source>
</evidence>
<dbReference type="PANTHER" id="PTHR41878">
    <property type="entry name" value="LEXA REPRESSOR-RELATED"/>
    <property type="match status" value="1"/>
</dbReference>
<dbReference type="STRING" id="1798515.A3B35_00245"/>